<keyword evidence="3" id="KW-1185">Reference proteome</keyword>
<accession>A0A2A5S178</accession>
<feature type="compositionally biased region" description="Polar residues" evidence="1">
    <location>
        <begin position="1"/>
        <end position="19"/>
    </location>
</feature>
<proteinExistence type="predicted"/>
<dbReference type="Proteomes" id="UP000242246">
    <property type="component" value="Unassembled WGS sequence"/>
</dbReference>
<sequence length="102" mass="11138">MISAAQSQTEQIKKQSGGTYSDIAVEKGDNHTIIYKYTYAKDPGIEIDATALKPTLVKGMKPVIDGIKAMVPDVKIRVIYLKPDKTELANILITQSDTDAVN</sequence>
<evidence type="ECO:0000313" key="3">
    <source>
        <dbReference type="Proteomes" id="UP000242246"/>
    </source>
</evidence>
<dbReference type="AlphaFoldDB" id="A0A2A5S178"/>
<name>A0A2A5S178_9LACT</name>
<comment type="caution">
    <text evidence="2">The sequence shown here is derived from an EMBL/GenBank/DDBJ whole genome shotgun (WGS) entry which is preliminary data.</text>
</comment>
<protein>
    <submittedName>
        <fullName evidence="2">Uncharacterized protein</fullName>
    </submittedName>
</protein>
<feature type="region of interest" description="Disordered" evidence="1">
    <location>
        <begin position="1"/>
        <end position="20"/>
    </location>
</feature>
<gene>
    <name evidence="2" type="ORF">RU87_GL001267</name>
</gene>
<evidence type="ECO:0000256" key="1">
    <source>
        <dbReference type="SAM" id="MobiDB-lite"/>
    </source>
</evidence>
<organism evidence="2 3">
    <name type="scientific">Pseudolactococcus plantarum</name>
    <dbReference type="NCBI Taxonomy" id="1365"/>
    <lineage>
        <taxon>Bacteria</taxon>
        <taxon>Bacillati</taxon>
        <taxon>Bacillota</taxon>
        <taxon>Bacilli</taxon>
        <taxon>Lactobacillales</taxon>
        <taxon>Streptococcaceae</taxon>
        <taxon>Pseudolactococcus</taxon>
    </lineage>
</organism>
<evidence type="ECO:0000313" key="2">
    <source>
        <dbReference type="EMBL" id="PCS07214.1"/>
    </source>
</evidence>
<reference evidence="2 3" key="1">
    <citation type="submission" date="2014-12" db="EMBL/GenBank/DDBJ databases">
        <title>Draft genome sequences of 10 type strains of Lactococcus.</title>
        <authorList>
            <person name="Sun Z."/>
            <person name="Zhong Z."/>
            <person name="Liu W."/>
            <person name="Zhang W."/>
            <person name="Zhang H."/>
        </authorList>
    </citation>
    <scope>NUCLEOTIDE SEQUENCE [LARGE SCALE GENOMIC DNA]</scope>
    <source>
        <strain evidence="2 3">DSM 20686</strain>
    </source>
</reference>
<dbReference type="EMBL" id="JXJX01000005">
    <property type="protein sequence ID" value="PCS07214.1"/>
    <property type="molecule type" value="Genomic_DNA"/>
</dbReference>